<accession>A0ABW3U3L5</accession>
<organism evidence="4 5">
    <name type="scientific">Microbulbifer celer</name>
    <dbReference type="NCBI Taxonomy" id="435905"/>
    <lineage>
        <taxon>Bacteria</taxon>
        <taxon>Pseudomonadati</taxon>
        <taxon>Pseudomonadota</taxon>
        <taxon>Gammaproteobacteria</taxon>
        <taxon>Cellvibrionales</taxon>
        <taxon>Microbulbiferaceae</taxon>
        <taxon>Microbulbifer</taxon>
    </lineage>
</organism>
<dbReference type="Proteomes" id="UP001597264">
    <property type="component" value="Unassembled WGS sequence"/>
</dbReference>
<keyword evidence="1" id="KW-1133">Transmembrane helix</keyword>
<evidence type="ECO:0000256" key="1">
    <source>
        <dbReference type="SAM" id="Phobius"/>
    </source>
</evidence>
<dbReference type="Pfam" id="PF16220">
    <property type="entry name" value="DUF4880"/>
    <property type="match status" value="1"/>
</dbReference>
<dbReference type="InterPro" id="IPR006860">
    <property type="entry name" value="FecR"/>
</dbReference>
<dbReference type="InterPro" id="IPR012373">
    <property type="entry name" value="Ferrdict_sens_TM"/>
</dbReference>
<reference evidence="5" key="1">
    <citation type="journal article" date="2019" name="Int. J. Syst. Evol. Microbiol.">
        <title>The Global Catalogue of Microorganisms (GCM) 10K type strain sequencing project: providing services to taxonomists for standard genome sequencing and annotation.</title>
        <authorList>
            <consortium name="The Broad Institute Genomics Platform"/>
            <consortium name="The Broad Institute Genome Sequencing Center for Infectious Disease"/>
            <person name="Wu L."/>
            <person name="Ma J."/>
        </authorList>
    </citation>
    <scope>NUCLEOTIDE SEQUENCE [LARGE SCALE GENOMIC DNA]</scope>
    <source>
        <strain evidence="5">CCUG 54356</strain>
    </source>
</reference>
<proteinExistence type="predicted"/>
<dbReference type="Gene3D" id="3.55.50.30">
    <property type="match status" value="1"/>
</dbReference>
<dbReference type="EMBL" id="JBHTLR010000003">
    <property type="protein sequence ID" value="MFD1215027.1"/>
    <property type="molecule type" value="Genomic_DNA"/>
</dbReference>
<evidence type="ECO:0000259" key="3">
    <source>
        <dbReference type="Pfam" id="PF16220"/>
    </source>
</evidence>
<keyword evidence="1" id="KW-0812">Transmembrane</keyword>
<evidence type="ECO:0000313" key="4">
    <source>
        <dbReference type="EMBL" id="MFD1215027.1"/>
    </source>
</evidence>
<dbReference type="InterPro" id="IPR032623">
    <property type="entry name" value="FecR_N"/>
</dbReference>
<feature type="transmembrane region" description="Helical" evidence="1">
    <location>
        <begin position="89"/>
        <end position="108"/>
    </location>
</feature>
<feature type="domain" description="FecR N-terminal" evidence="3">
    <location>
        <begin position="13"/>
        <end position="55"/>
    </location>
</feature>
<name>A0ABW3U3L5_9GAMM</name>
<dbReference type="Pfam" id="PF04773">
    <property type="entry name" value="FecR"/>
    <property type="match status" value="1"/>
</dbReference>
<dbReference type="PANTHER" id="PTHR30273">
    <property type="entry name" value="PERIPLASMIC SIGNAL SENSOR AND SIGMA FACTOR ACTIVATOR FECR-RELATED"/>
    <property type="match status" value="1"/>
</dbReference>
<dbReference type="RefSeq" id="WP_230435298.1">
    <property type="nucleotide sequence ID" value="NZ_CP087715.1"/>
</dbReference>
<feature type="domain" description="FecR protein" evidence="2">
    <location>
        <begin position="117"/>
        <end position="207"/>
    </location>
</feature>
<keyword evidence="5" id="KW-1185">Reference proteome</keyword>
<dbReference type="PIRSF" id="PIRSF018266">
    <property type="entry name" value="FecR"/>
    <property type="match status" value="1"/>
</dbReference>
<sequence>MSPVDNQDRSIRERAADWLARQQGGAMSAAESDLLEQWLQADPRHRQAFVQCQHLSQMTDFLRDDPDLNAGLPEIRKSAEQRFRVRGRLRWLGAVAATLLVAMAVVLGRDYYAIEYYQTGIGDQRVVHLEDGSTLMLNTDSRVGVRYRRDQRALFLERGEAFFMVAKNPSRPFVVNVQGSQVRALGTAFNVALRAEKVRVAVTQGVVAVESEDMQGRSRQLAKMLPGQGVRYAANRPQDNSGVIPINLEKVTAWQTHRIYFDNERLEDAIAEYNRYTTRKMVLVGDALADQRISGVFNIGDADGLAFALEQSFGARINKNDRRILVLAPRSSPKSQLPE</sequence>
<keyword evidence="1" id="KW-0472">Membrane</keyword>
<gene>
    <name evidence="4" type="ORF">ACFQ2X_00310</name>
</gene>
<evidence type="ECO:0000313" key="5">
    <source>
        <dbReference type="Proteomes" id="UP001597264"/>
    </source>
</evidence>
<evidence type="ECO:0000259" key="2">
    <source>
        <dbReference type="Pfam" id="PF04773"/>
    </source>
</evidence>
<dbReference type="Gene3D" id="2.60.120.1440">
    <property type="match status" value="1"/>
</dbReference>
<dbReference type="PANTHER" id="PTHR30273:SF2">
    <property type="entry name" value="PROTEIN FECR"/>
    <property type="match status" value="1"/>
</dbReference>
<comment type="caution">
    <text evidence="4">The sequence shown here is derived from an EMBL/GenBank/DDBJ whole genome shotgun (WGS) entry which is preliminary data.</text>
</comment>
<protein>
    <submittedName>
        <fullName evidence="4">FecR family protein</fullName>
    </submittedName>
</protein>